<evidence type="ECO:0000313" key="4">
    <source>
        <dbReference type="Proteomes" id="UP000027931"/>
    </source>
</evidence>
<dbReference type="InterPro" id="IPR011249">
    <property type="entry name" value="Metalloenz_LuxS/M16"/>
</dbReference>
<dbReference type="InterPro" id="IPR007863">
    <property type="entry name" value="Peptidase_M16_C"/>
</dbReference>
<dbReference type="Gene3D" id="3.30.830.10">
    <property type="entry name" value="Metalloenzyme, LuxS/M16 peptidase-like"/>
    <property type="match status" value="2"/>
</dbReference>
<name>A0A074M860_9BACL</name>
<dbReference type="GO" id="GO:0046872">
    <property type="term" value="F:metal ion binding"/>
    <property type="evidence" value="ECO:0007669"/>
    <property type="project" value="InterPro"/>
</dbReference>
<organism evidence="3 4">
    <name type="scientific">Tumebacillus flagellatus</name>
    <dbReference type="NCBI Taxonomy" id="1157490"/>
    <lineage>
        <taxon>Bacteria</taxon>
        <taxon>Bacillati</taxon>
        <taxon>Bacillota</taxon>
        <taxon>Bacilli</taxon>
        <taxon>Bacillales</taxon>
        <taxon>Alicyclobacillaceae</taxon>
        <taxon>Tumebacillus</taxon>
    </lineage>
</organism>
<dbReference type="EMBL" id="JMIR01000027">
    <property type="protein sequence ID" value="KEO82142.1"/>
    <property type="molecule type" value="Genomic_DNA"/>
</dbReference>
<sequence length="427" mass="48652">MRELRNEQLEISVFHEQLANGLNVYVIPRVGFQQTYAMFTTRYGSVDREFIVPGDSEPTVVPDGIAHFLEHKMFEQENGEDVFNTFARYGGSANAFTSFGMTSYLFSCTDNVMENTETLLNFVQEPYFTEQTVEKEKGIIGQEIRMYDDDAGWRVYFNLLASMYELHPINIDIAGTVESISHITKDLLYTCYNTFYHPSNMNFVVVGDVDPEQMMKLVRDNQAAKDFSRQPDIQRIFPEEKQEVAQPRHEQRMAVSIPKLQFGYKDPSRPTGRELLVNEYVTAVGLEAIIGKSSPLFNSLYEAGIIDKSFGWSYDVAENFAHSIFGGDSKDPERVLQEVERAFADVCKNGVPEADFNRSRAKMIGRVIAELDSPRAIARSYAAYQLKDADYFDIVSVLEGITLEDVNLRLREHLVPEHRAVSLVLPK</sequence>
<dbReference type="NCBIfam" id="NF047421">
    <property type="entry name" value="YfmH_fam"/>
    <property type="match status" value="1"/>
</dbReference>
<dbReference type="Pfam" id="PF00675">
    <property type="entry name" value="Peptidase_M16"/>
    <property type="match status" value="1"/>
</dbReference>
<dbReference type="MEROPS" id="M16.A20"/>
<dbReference type="Pfam" id="PF05193">
    <property type="entry name" value="Peptidase_M16_C"/>
    <property type="match status" value="1"/>
</dbReference>
<accession>A0A074M860</accession>
<dbReference type="InterPro" id="IPR050361">
    <property type="entry name" value="MPP/UQCRC_Complex"/>
</dbReference>
<protein>
    <submittedName>
        <fullName evidence="3">Zinc protease</fullName>
    </submittedName>
</protein>
<evidence type="ECO:0000313" key="3">
    <source>
        <dbReference type="EMBL" id="KEO82142.1"/>
    </source>
</evidence>
<comment type="caution">
    <text evidence="3">The sequence shown here is derived from an EMBL/GenBank/DDBJ whole genome shotgun (WGS) entry which is preliminary data.</text>
</comment>
<proteinExistence type="predicted"/>
<dbReference type="PANTHER" id="PTHR11851:SF134">
    <property type="entry name" value="ZINC-DEPENDENT PROTEASE"/>
    <property type="match status" value="1"/>
</dbReference>
<dbReference type="RefSeq" id="WP_038091190.1">
    <property type="nucleotide sequence ID" value="NZ_JMIR01000027.1"/>
</dbReference>
<keyword evidence="3" id="KW-0645">Protease</keyword>
<dbReference type="InterPro" id="IPR011765">
    <property type="entry name" value="Pept_M16_N"/>
</dbReference>
<dbReference type="eggNOG" id="COG0612">
    <property type="taxonomic scope" value="Bacteria"/>
</dbReference>
<dbReference type="GO" id="GO:0006508">
    <property type="term" value="P:proteolysis"/>
    <property type="evidence" value="ECO:0007669"/>
    <property type="project" value="UniProtKB-KW"/>
</dbReference>
<feature type="domain" description="Peptidase M16 C-terminal" evidence="2">
    <location>
        <begin position="183"/>
        <end position="362"/>
    </location>
</feature>
<dbReference type="AlphaFoldDB" id="A0A074M860"/>
<dbReference type="PANTHER" id="PTHR11851">
    <property type="entry name" value="METALLOPROTEASE"/>
    <property type="match status" value="1"/>
</dbReference>
<evidence type="ECO:0000259" key="1">
    <source>
        <dbReference type="Pfam" id="PF00675"/>
    </source>
</evidence>
<feature type="domain" description="Peptidase M16 N-terminal" evidence="1">
    <location>
        <begin position="63"/>
        <end position="176"/>
    </location>
</feature>
<dbReference type="Proteomes" id="UP000027931">
    <property type="component" value="Unassembled WGS sequence"/>
</dbReference>
<dbReference type="OrthoDB" id="9811314at2"/>
<keyword evidence="3" id="KW-0378">Hydrolase</keyword>
<dbReference type="STRING" id="1157490.EL26_17105"/>
<gene>
    <name evidence="3" type="ORF">EL26_17105</name>
</gene>
<evidence type="ECO:0000259" key="2">
    <source>
        <dbReference type="Pfam" id="PF05193"/>
    </source>
</evidence>
<keyword evidence="4" id="KW-1185">Reference proteome</keyword>
<dbReference type="SUPFAM" id="SSF63411">
    <property type="entry name" value="LuxS/MPP-like metallohydrolase"/>
    <property type="match status" value="2"/>
</dbReference>
<reference evidence="3 4" key="1">
    <citation type="journal article" date="2013" name="Int. J. Syst. Evol. Microbiol.">
        <title>Tumebacillus flagellatus sp. nov., an alpha-amylase/pullulanase-producing bacterium isolated from cassava wastewater.</title>
        <authorList>
            <person name="Wang Q."/>
            <person name="Xie N."/>
            <person name="Qin Y."/>
            <person name="Shen N."/>
            <person name="Zhu J."/>
            <person name="Mi H."/>
            <person name="Huang R."/>
        </authorList>
    </citation>
    <scope>NUCLEOTIDE SEQUENCE [LARGE SCALE GENOMIC DNA]</scope>
    <source>
        <strain evidence="3 4">GST4</strain>
    </source>
</reference>
<dbReference type="GO" id="GO:0008233">
    <property type="term" value="F:peptidase activity"/>
    <property type="evidence" value="ECO:0007669"/>
    <property type="project" value="UniProtKB-KW"/>
</dbReference>